<protein>
    <recommendedName>
        <fullName evidence="3">TFIIS N-terminal domain-containing protein</fullName>
    </recommendedName>
</protein>
<feature type="compositionally biased region" description="Polar residues" evidence="2">
    <location>
        <begin position="447"/>
        <end position="460"/>
    </location>
</feature>
<feature type="compositionally biased region" description="Low complexity" evidence="2">
    <location>
        <begin position="300"/>
        <end position="313"/>
    </location>
</feature>
<name>A0A8S3YUZ5_9EUPU</name>
<dbReference type="InterPro" id="IPR035441">
    <property type="entry name" value="TFIIS/LEDGF_dom_sf"/>
</dbReference>
<dbReference type="PROSITE" id="PS51319">
    <property type="entry name" value="TFIIS_N"/>
    <property type="match status" value="1"/>
</dbReference>
<dbReference type="EMBL" id="CAJHNH020001002">
    <property type="protein sequence ID" value="CAG5120987.1"/>
    <property type="molecule type" value="Genomic_DNA"/>
</dbReference>
<dbReference type="OrthoDB" id="2138378at2759"/>
<proteinExistence type="predicted"/>
<dbReference type="GO" id="GO:0000785">
    <property type="term" value="C:chromatin"/>
    <property type="evidence" value="ECO:0007669"/>
    <property type="project" value="TreeGrafter"/>
</dbReference>
<dbReference type="GO" id="GO:0072357">
    <property type="term" value="C:PTW/PP1 phosphatase complex"/>
    <property type="evidence" value="ECO:0007669"/>
    <property type="project" value="TreeGrafter"/>
</dbReference>
<feature type="compositionally biased region" description="Basic and acidic residues" evidence="2">
    <location>
        <begin position="352"/>
        <end position="378"/>
    </location>
</feature>
<dbReference type="Pfam" id="PF08711">
    <property type="entry name" value="Med26"/>
    <property type="match status" value="1"/>
</dbReference>
<evidence type="ECO:0000259" key="3">
    <source>
        <dbReference type="PROSITE" id="PS51319"/>
    </source>
</evidence>
<dbReference type="PANTHER" id="PTHR46557:SF1">
    <property type="entry name" value="SERINE_THREONINE-PROTEIN PHOSPHATASE 1 REGULATORY SUBUNIT 10"/>
    <property type="match status" value="1"/>
</dbReference>
<feature type="compositionally biased region" description="Basic and acidic residues" evidence="2">
    <location>
        <begin position="314"/>
        <end position="325"/>
    </location>
</feature>
<feature type="compositionally biased region" description="Low complexity" evidence="2">
    <location>
        <begin position="253"/>
        <end position="293"/>
    </location>
</feature>
<accession>A0A8S3YUZ5</accession>
<dbReference type="GO" id="GO:0005634">
    <property type="term" value="C:nucleus"/>
    <property type="evidence" value="ECO:0007669"/>
    <property type="project" value="UniProtKB-SubCell"/>
</dbReference>
<feature type="compositionally biased region" description="Basic and acidic residues" evidence="2">
    <location>
        <begin position="552"/>
        <end position="569"/>
    </location>
</feature>
<feature type="domain" description="TFIIS N-terminal" evidence="3">
    <location>
        <begin position="71"/>
        <end position="144"/>
    </location>
</feature>
<dbReference type="Gene3D" id="1.20.930.10">
    <property type="entry name" value="Conserved domain common to transcription factors TFIIS, elongin A, CRSP70"/>
    <property type="match status" value="1"/>
</dbReference>
<keyword evidence="5" id="KW-1185">Reference proteome</keyword>
<feature type="compositionally biased region" description="Acidic residues" evidence="2">
    <location>
        <begin position="342"/>
        <end position="351"/>
    </location>
</feature>
<dbReference type="SUPFAM" id="SSF47676">
    <property type="entry name" value="Conserved domain common to transcription factors TFIIS, elongin A, CRSP70"/>
    <property type="match status" value="1"/>
</dbReference>
<keyword evidence="1" id="KW-0539">Nucleus</keyword>
<feature type="region of interest" description="Disordered" evidence="2">
    <location>
        <begin position="146"/>
        <end position="405"/>
    </location>
</feature>
<feature type="region of interest" description="Disordered" evidence="2">
    <location>
        <begin position="437"/>
        <end position="586"/>
    </location>
</feature>
<dbReference type="PANTHER" id="PTHR46557">
    <property type="entry name" value="SERINE/THREONINE-PROTEIN PHOSPHATASE 1 REGULATORY SUBUNIT 10-RELATED"/>
    <property type="match status" value="1"/>
</dbReference>
<gene>
    <name evidence="4" type="ORF">CUNI_LOCUS6545</name>
</gene>
<comment type="subcellular location">
    <subcellularLocation>
        <location evidence="1">Nucleus</location>
    </subcellularLocation>
</comment>
<organism evidence="4 5">
    <name type="scientific">Candidula unifasciata</name>
    <dbReference type="NCBI Taxonomy" id="100452"/>
    <lineage>
        <taxon>Eukaryota</taxon>
        <taxon>Metazoa</taxon>
        <taxon>Spiralia</taxon>
        <taxon>Lophotrochozoa</taxon>
        <taxon>Mollusca</taxon>
        <taxon>Gastropoda</taxon>
        <taxon>Heterobranchia</taxon>
        <taxon>Euthyneura</taxon>
        <taxon>Panpulmonata</taxon>
        <taxon>Eupulmonata</taxon>
        <taxon>Stylommatophora</taxon>
        <taxon>Helicina</taxon>
        <taxon>Helicoidea</taxon>
        <taxon>Geomitridae</taxon>
        <taxon>Candidula</taxon>
    </lineage>
</organism>
<sequence length="844" mass="94268">MPPIDPQQLLKALGPLLTNSGGLKGAQEASRVASLMKDASKLVTRCVYLNILRATESKDASQKFLEVGGWDILNNWLEVAREDNNEPLLGEILEVYQTLPVTVGLLKQNSAAKTIKQLSKAEKEKIKTLSMALVERWTRIIREQNSAAENQEEDKRKQKKNKEKNRLREKEMEKNDKENDKKDGKESEKSRNRERDSKEKDSRDKDSKDKDSRDKDSRDSKDKDHSHKDRKDKSRYREKDREQDKAKREKSKSSSSSKESSSSSSALSSLKNQSSDLSSNKSKDSNSVASKVSSVDDVKTSTSASTTTLNNKLPESDFLKDEPRRPKTVKMLGTKFRSTGLFDEEDDDEGETVTRKAEKPPVKRVGVDTKMEESSEKKPRLHLSMPTLTPSNMETASTTPPEVTHGRIKLIAPKRPPAHEIQESSVFIDALQQATYSSGIKRKKKNSSPSVTTAPVTFKNSSATSPPSASSPPCASSPPPNTQVSEAGPMSPPLLSPTTVMAQKLPSVPSFYRDTLEDVPESTGVSKKESEPDSDSPPPLVKVDSADAEVENETRAGEELMDTNEDKSGFLESQQKPASDKKSKKSVSWAREACLEEIFYFEMDETERENVNRPKSFMDMKKAEMLLDRRAMESAKRFNNDTMVEVLPWRHPKPIDNVIVLVESGCNSAEKHVQMKREQGVLCALFFNKVPDTPIEPDPDTSTDKVETKIIPLEDENGSCTEYKHTYNFNDPSSLPYDPEFGGLPLQNHQGPQMNPEMNSLGAGSMSLANNMSMGNFRGHMNIPPPISHILNTLQQQAQETRDPVIQNLQGMLTNVLQNTNPQDSGMLMERILNALEPFKNQIP</sequence>
<dbReference type="Proteomes" id="UP000678393">
    <property type="component" value="Unassembled WGS sequence"/>
</dbReference>
<dbReference type="InterPro" id="IPR017923">
    <property type="entry name" value="TFIIS_N"/>
</dbReference>
<dbReference type="AlphaFoldDB" id="A0A8S3YUZ5"/>
<evidence type="ECO:0000313" key="4">
    <source>
        <dbReference type="EMBL" id="CAG5120987.1"/>
    </source>
</evidence>
<feature type="non-terminal residue" evidence="4">
    <location>
        <position position="844"/>
    </location>
</feature>
<evidence type="ECO:0000256" key="1">
    <source>
        <dbReference type="PROSITE-ProRule" id="PRU00649"/>
    </source>
</evidence>
<reference evidence="4" key="1">
    <citation type="submission" date="2021-04" db="EMBL/GenBank/DDBJ databases">
        <authorList>
            <consortium name="Molecular Ecology Group"/>
        </authorList>
    </citation>
    <scope>NUCLEOTIDE SEQUENCE</scope>
</reference>
<evidence type="ECO:0000313" key="5">
    <source>
        <dbReference type="Proteomes" id="UP000678393"/>
    </source>
</evidence>
<feature type="compositionally biased region" description="Polar residues" evidence="2">
    <location>
        <begin position="386"/>
        <end position="401"/>
    </location>
</feature>
<comment type="caution">
    <text evidence="4">The sequence shown here is derived from an EMBL/GenBank/DDBJ whole genome shotgun (WGS) entry which is preliminary data.</text>
</comment>
<evidence type="ECO:0000256" key="2">
    <source>
        <dbReference type="SAM" id="MobiDB-lite"/>
    </source>
</evidence>
<feature type="compositionally biased region" description="Basic and acidic residues" evidence="2">
    <location>
        <begin position="164"/>
        <end position="247"/>
    </location>
</feature>
<dbReference type="GO" id="GO:0008157">
    <property type="term" value="F:protein phosphatase 1 binding"/>
    <property type="evidence" value="ECO:0007669"/>
    <property type="project" value="TreeGrafter"/>
</dbReference>
<feature type="compositionally biased region" description="Low complexity" evidence="2">
    <location>
        <begin position="461"/>
        <end position="474"/>
    </location>
</feature>